<proteinExistence type="predicted"/>
<reference evidence="1 2" key="1">
    <citation type="journal article" date="2020" name="G3 (Bethesda)">
        <title>Draft Genome of the Common Snapping Turtle, Chelydra serpentina, a Model for Phenotypic Plasticity in Reptiles.</title>
        <authorList>
            <person name="Das D."/>
            <person name="Singh S.K."/>
            <person name="Bierstedt J."/>
            <person name="Erickson A."/>
            <person name="Galli G.L.J."/>
            <person name="Crossley D.A. 2nd"/>
            <person name="Rhen T."/>
        </authorList>
    </citation>
    <scope>NUCLEOTIDE SEQUENCE [LARGE SCALE GENOMIC DNA]</scope>
    <source>
        <strain evidence="1">KW</strain>
    </source>
</reference>
<accession>A0A8T1SU80</accession>
<protein>
    <submittedName>
        <fullName evidence="1">Uncharacterized protein</fullName>
    </submittedName>
</protein>
<keyword evidence="2" id="KW-1185">Reference proteome</keyword>
<comment type="caution">
    <text evidence="1">The sequence shown here is derived from an EMBL/GenBank/DDBJ whole genome shotgun (WGS) entry which is preliminary data.</text>
</comment>
<name>A0A8T1SU80_CHESE</name>
<dbReference type="EMBL" id="JAHGAV010000104">
    <property type="protein sequence ID" value="KAG6932095.1"/>
    <property type="molecule type" value="Genomic_DNA"/>
</dbReference>
<gene>
    <name evidence="1" type="ORF">G0U57_000357</name>
</gene>
<evidence type="ECO:0000313" key="2">
    <source>
        <dbReference type="Proteomes" id="UP000765507"/>
    </source>
</evidence>
<evidence type="ECO:0000313" key="1">
    <source>
        <dbReference type="EMBL" id="KAG6932095.1"/>
    </source>
</evidence>
<sequence length="102" mass="11885">MVTLNNSSNKISQLVDPEQSTLKKNLLISHDVRQNTSTVGRNYKNFKTKSEATRRKTDKYKYQWKLLRNNILNIFMNQNKPQLITNEGIKTQVSKSGQEVEK</sequence>
<organism evidence="1 2">
    <name type="scientific">Chelydra serpentina</name>
    <name type="common">Snapping turtle</name>
    <name type="synonym">Testudo serpentina</name>
    <dbReference type="NCBI Taxonomy" id="8475"/>
    <lineage>
        <taxon>Eukaryota</taxon>
        <taxon>Metazoa</taxon>
        <taxon>Chordata</taxon>
        <taxon>Craniata</taxon>
        <taxon>Vertebrata</taxon>
        <taxon>Euteleostomi</taxon>
        <taxon>Archelosauria</taxon>
        <taxon>Testudinata</taxon>
        <taxon>Testudines</taxon>
        <taxon>Cryptodira</taxon>
        <taxon>Durocryptodira</taxon>
        <taxon>Americhelydia</taxon>
        <taxon>Chelydroidea</taxon>
        <taxon>Chelydridae</taxon>
        <taxon>Chelydra</taxon>
    </lineage>
</organism>
<dbReference type="OrthoDB" id="9423720at2759"/>
<dbReference type="AlphaFoldDB" id="A0A8T1SU80"/>
<dbReference type="Proteomes" id="UP000765507">
    <property type="component" value="Unassembled WGS sequence"/>
</dbReference>